<protein>
    <submittedName>
        <fullName evidence="4">DNA-protecting protein DprA</fullName>
    </submittedName>
</protein>
<accession>A0A6N7XU19</accession>
<evidence type="ECO:0000259" key="3">
    <source>
        <dbReference type="Pfam" id="PF17782"/>
    </source>
</evidence>
<dbReference type="Gene3D" id="1.10.10.10">
    <property type="entry name" value="Winged helix-like DNA-binding domain superfamily/Winged helix DNA-binding domain"/>
    <property type="match status" value="1"/>
</dbReference>
<dbReference type="EMBL" id="VUNQ01000001">
    <property type="protein sequence ID" value="MSU00034.1"/>
    <property type="molecule type" value="Genomic_DNA"/>
</dbReference>
<keyword evidence="5" id="KW-1185">Reference proteome</keyword>
<name>A0A6N7XU19_9FIRM</name>
<dbReference type="AlphaFoldDB" id="A0A6N7XU19"/>
<dbReference type="RefSeq" id="WP_154438188.1">
    <property type="nucleotide sequence ID" value="NZ_JAHLPJ010000001.1"/>
</dbReference>
<comment type="caution">
    <text evidence="4">The sequence shown here is derived from an EMBL/GenBank/DDBJ whole genome shotgun (WGS) entry which is preliminary data.</text>
</comment>
<dbReference type="InterPro" id="IPR041614">
    <property type="entry name" value="DprA_WH"/>
</dbReference>
<dbReference type="GO" id="GO:0009294">
    <property type="term" value="P:DNA-mediated transformation"/>
    <property type="evidence" value="ECO:0007669"/>
    <property type="project" value="InterPro"/>
</dbReference>
<dbReference type="SUPFAM" id="SSF102405">
    <property type="entry name" value="MCP/YpsA-like"/>
    <property type="match status" value="1"/>
</dbReference>
<evidence type="ECO:0000313" key="5">
    <source>
        <dbReference type="Proteomes" id="UP000469523"/>
    </source>
</evidence>
<dbReference type="Pfam" id="PF17782">
    <property type="entry name" value="WHD_DprA"/>
    <property type="match status" value="1"/>
</dbReference>
<dbReference type="Gene3D" id="3.40.50.450">
    <property type="match status" value="1"/>
</dbReference>
<dbReference type="Proteomes" id="UP000469523">
    <property type="component" value="Unassembled WGS sequence"/>
</dbReference>
<comment type="similarity">
    <text evidence="1">Belongs to the DprA/Smf family.</text>
</comment>
<dbReference type="NCBIfam" id="TIGR00732">
    <property type="entry name" value="dprA"/>
    <property type="match status" value="1"/>
</dbReference>
<evidence type="ECO:0000259" key="2">
    <source>
        <dbReference type="Pfam" id="PF02481"/>
    </source>
</evidence>
<dbReference type="InterPro" id="IPR057666">
    <property type="entry name" value="DrpA_SLOG"/>
</dbReference>
<dbReference type="PANTHER" id="PTHR43022">
    <property type="entry name" value="PROTEIN SMF"/>
    <property type="match status" value="1"/>
</dbReference>
<dbReference type="PANTHER" id="PTHR43022:SF1">
    <property type="entry name" value="PROTEIN SMF"/>
    <property type="match status" value="1"/>
</dbReference>
<dbReference type="InterPro" id="IPR036388">
    <property type="entry name" value="WH-like_DNA-bd_sf"/>
</dbReference>
<reference evidence="4 5" key="1">
    <citation type="submission" date="2019-09" db="EMBL/GenBank/DDBJ databases">
        <title>In-depth cultivation of the pig gut microbiome towards novel bacterial diversity and tailored functional studies.</title>
        <authorList>
            <person name="Wylensek D."/>
            <person name="Hitch T.C.A."/>
            <person name="Clavel T."/>
        </authorList>
    </citation>
    <scope>NUCLEOTIDE SEQUENCE [LARGE SCALE GENOMIC DNA]</scope>
    <source>
        <strain evidence="4 5">WCA3-693-APC-4?</strain>
    </source>
</reference>
<feature type="domain" description="DprA winged helix" evidence="3">
    <location>
        <begin position="313"/>
        <end position="359"/>
    </location>
</feature>
<sequence length="367" mass="41333">MDITEREVLIWLNSLGIGNSNINKIIDDFNDLREILEVHNEQIYSIENIRKEVKEKIIYNKNKDNIKRMLYNIEKHDINIITIYDENYPKRLRYIDDNPKVLYTKGTILPEDSLGIAIVGSRKATSYGKWACEKFTKELLDLGITIISGLALGIDTIAHKTALDNGGRTIGVIGNGIDVIYPKKNLSLYKEVGEKGCIISEFPLGTPPLAYNFPQRNRIISGLSLGVVVIEAQEKSGSLITAHHGIDQGRDVFALPGNINSIFSVGTNKLIKDGAKPLLEIDDIIEEIYELQEKLSLNKMQKKTEIDYSNYSETEINIIRILEEEPMHLDAISYKLGIDIAELNSILTILELKGIVKELSSRVFTIC</sequence>
<evidence type="ECO:0000256" key="1">
    <source>
        <dbReference type="ARBA" id="ARBA00006525"/>
    </source>
</evidence>
<proteinExistence type="inferred from homology"/>
<evidence type="ECO:0000313" key="4">
    <source>
        <dbReference type="EMBL" id="MSU00034.1"/>
    </source>
</evidence>
<dbReference type="InterPro" id="IPR003488">
    <property type="entry name" value="DprA"/>
</dbReference>
<gene>
    <name evidence="4" type="primary">dprA</name>
    <name evidence="4" type="ORF">FYJ83_00960</name>
</gene>
<organism evidence="4 5">
    <name type="scientific">Tissierella pigra</name>
    <dbReference type="NCBI Taxonomy" id="2607614"/>
    <lineage>
        <taxon>Bacteria</taxon>
        <taxon>Bacillati</taxon>
        <taxon>Bacillota</taxon>
        <taxon>Tissierellia</taxon>
        <taxon>Tissierellales</taxon>
        <taxon>Tissierellaceae</taxon>
        <taxon>Tissierella</taxon>
    </lineage>
</organism>
<feature type="domain" description="Smf/DprA SLOG" evidence="2">
    <location>
        <begin position="80"/>
        <end position="288"/>
    </location>
</feature>
<dbReference type="Pfam" id="PF02481">
    <property type="entry name" value="DNA_processg_A"/>
    <property type="match status" value="1"/>
</dbReference>